<sequence>MKTTRIILLNGAGSSGKTSLAHALQALLASPYLHVRMDAFLDMLPARYLNDAAGFTFSSFVEDGRNVVSISSGPLARRAMQGMRHAIVALAEQGNNLIVDEVLLGDEKAEYARLLAPFTVSLVGVHCPLEVLEERERRRGDRLAGLARWQYDRVHAGMTYDVSVDTSTATPEACARNIMRALALHGG</sequence>
<gene>
    <name evidence="3" type="ORF">DT99_27585</name>
</gene>
<accession>A0A071M6F2</accession>
<organism evidence="3">
    <name type="scientific">Burkholderia cenocepacia</name>
    <dbReference type="NCBI Taxonomy" id="95486"/>
    <lineage>
        <taxon>Bacteria</taxon>
        <taxon>Pseudomonadati</taxon>
        <taxon>Pseudomonadota</taxon>
        <taxon>Betaproteobacteria</taxon>
        <taxon>Burkholderiales</taxon>
        <taxon>Burkholderiaceae</taxon>
        <taxon>Burkholderia</taxon>
        <taxon>Burkholderia cepacia complex</taxon>
    </lineage>
</organism>
<dbReference type="InterPro" id="IPR012853">
    <property type="entry name" value="CPT"/>
</dbReference>
<proteinExistence type="predicted"/>
<evidence type="ECO:0000313" key="3">
    <source>
        <dbReference type="EMBL" id="KEA56343.1"/>
    </source>
</evidence>
<keyword evidence="3" id="KW-0808">Transferase</keyword>
<dbReference type="SUPFAM" id="SSF52540">
    <property type="entry name" value="P-loop containing nucleoside triphosphate hydrolases"/>
    <property type="match status" value="1"/>
</dbReference>
<reference evidence="3" key="1">
    <citation type="submission" date="2014-04" db="EMBL/GenBank/DDBJ databases">
        <title>In planta biocontrol of soil-borne Fusarium wilt of banana through a plant endophytic bacterium, Burkholderia cenocepacia 869T2.</title>
        <authorList>
            <person name="Ho Y.-N."/>
            <person name="Chiang H.-M."/>
            <person name="Chao C.-P."/>
            <person name="Su C.-C."/>
            <person name="Hsu H.-F."/>
            <person name="Guo C.-T."/>
            <person name="Hsieh J.-L."/>
            <person name="Huang C.-C."/>
        </authorList>
    </citation>
    <scope>NUCLEOTIDE SEQUENCE [LARGE SCALE GENOMIC DNA]</scope>
    <source>
        <strain evidence="3">869T2</strain>
    </source>
</reference>
<dbReference type="OrthoDB" id="1493892at2"/>
<protein>
    <submittedName>
        <fullName evidence="3">Chloramphenicol phosphotransferase</fullName>
    </submittedName>
</protein>
<dbReference type="AlphaFoldDB" id="A0A071M6F2"/>
<evidence type="ECO:0000256" key="2">
    <source>
        <dbReference type="PIRSR" id="PIRSR007531-2"/>
    </source>
</evidence>
<dbReference type="Pfam" id="PF07931">
    <property type="entry name" value="CPT"/>
    <property type="match status" value="1"/>
</dbReference>
<dbReference type="PIRSF" id="PIRSF007531">
    <property type="entry name" value="CPT"/>
    <property type="match status" value="1"/>
</dbReference>
<dbReference type="InterPro" id="IPR027417">
    <property type="entry name" value="P-loop_NTPase"/>
</dbReference>
<comment type="caution">
    <text evidence="3">The sequence shown here is derived from an EMBL/GenBank/DDBJ whole genome shotgun (WGS) entry which is preliminary data.</text>
</comment>
<dbReference type="GO" id="GO:0016740">
    <property type="term" value="F:transferase activity"/>
    <property type="evidence" value="ECO:0007669"/>
    <property type="project" value="UniProtKB-KW"/>
</dbReference>
<name>A0A071M6F2_9BURK</name>
<dbReference type="EMBL" id="JJOA01000029">
    <property type="protein sequence ID" value="KEA56343.1"/>
    <property type="molecule type" value="Genomic_DNA"/>
</dbReference>
<feature type="binding site" evidence="2">
    <location>
        <begin position="11"/>
        <end position="18"/>
    </location>
    <ligand>
        <name>ATP</name>
        <dbReference type="ChEBI" id="CHEBI:30616"/>
    </ligand>
</feature>
<dbReference type="GO" id="GO:0005524">
    <property type="term" value="F:ATP binding"/>
    <property type="evidence" value="ECO:0007669"/>
    <property type="project" value="InterPro"/>
</dbReference>
<evidence type="ECO:0000256" key="1">
    <source>
        <dbReference type="PIRSR" id="PIRSR007531-1"/>
    </source>
</evidence>
<feature type="active site" evidence="1">
    <location>
        <position position="38"/>
    </location>
</feature>
<dbReference type="Gene3D" id="3.40.50.300">
    <property type="entry name" value="P-loop containing nucleotide triphosphate hydrolases"/>
    <property type="match status" value="1"/>
</dbReference>